<dbReference type="PANTHER" id="PTHR30246:SF1">
    <property type="entry name" value="2-DEHYDRO-3-DEOXY-6-PHOSPHOGALACTONATE ALDOLASE-RELATED"/>
    <property type="match status" value="1"/>
</dbReference>
<gene>
    <name evidence="7" type="ORF">GCM10010251_53940</name>
</gene>
<comment type="caution">
    <text evidence="7">The sequence shown here is derived from an EMBL/GenBank/DDBJ whole genome shotgun (WGS) entry which is preliminary data.</text>
</comment>
<keyword evidence="5" id="KW-0119">Carbohydrate metabolism</keyword>
<dbReference type="PANTHER" id="PTHR30246">
    <property type="entry name" value="2-KETO-3-DEOXY-6-PHOSPHOGLUCONATE ALDOLASE"/>
    <property type="match status" value="1"/>
</dbReference>
<dbReference type="Gene3D" id="3.20.20.70">
    <property type="entry name" value="Aldolase class I"/>
    <property type="match status" value="1"/>
</dbReference>
<organism evidence="7 8">
    <name type="scientific">Streptomyces aurantiogriseus</name>
    <dbReference type="NCBI Taxonomy" id="66870"/>
    <lineage>
        <taxon>Bacteria</taxon>
        <taxon>Bacillati</taxon>
        <taxon>Actinomycetota</taxon>
        <taxon>Actinomycetes</taxon>
        <taxon>Kitasatosporales</taxon>
        <taxon>Streptomycetaceae</taxon>
        <taxon>Streptomyces</taxon>
    </lineage>
</organism>
<dbReference type="EMBL" id="BMSX01000013">
    <property type="protein sequence ID" value="GGR31039.1"/>
    <property type="molecule type" value="Genomic_DNA"/>
</dbReference>
<dbReference type="Proteomes" id="UP000658320">
    <property type="component" value="Unassembled WGS sequence"/>
</dbReference>
<evidence type="ECO:0000256" key="2">
    <source>
        <dbReference type="ARBA" id="ARBA00006906"/>
    </source>
</evidence>
<dbReference type="NCBIfam" id="TIGR01182">
    <property type="entry name" value="eda"/>
    <property type="match status" value="1"/>
</dbReference>
<sequence>MTDTQDTDPSSGNGGVVERPPVTPQLGRTRVMAILRSADASGLPAVARSLADAGVTCLEVTLTTPGALDALARIKDDLGPEAAVGAGTVLSSGQARDALAAGAGFLVSPVVDAELIRSVAQRGIPCYPGAWTPTEVSQAWRAGAAAVKLFPAGTGGPAHLRQLRAPLPDIPLVAVGGVGIDEARDYLDAGACAVGIGSPLLRGADQDPTPQVLDALTTRARTLLDAVRATARAGEVSA</sequence>
<dbReference type="InterPro" id="IPR000887">
    <property type="entry name" value="Aldlse_KDPG_KHG"/>
</dbReference>
<name>A0A918FCN7_9ACTN</name>
<feature type="region of interest" description="Disordered" evidence="6">
    <location>
        <begin position="1"/>
        <end position="23"/>
    </location>
</feature>
<dbReference type="PROSITE" id="PS00160">
    <property type="entry name" value="ALDOLASE_KDPG_KHG_2"/>
    <property type="match status" value="1"/>
</dbReference>
<dbReference type="RefSeq" id="WP_229911174.1">
    <property type="nucleotide sequence ID" value="NZ_BMSX01000013.1"/>
</dbReference>
<evidence type="ECO:0000256" key="3">
    <source>
        <dbReference type="ARBA" id="ARBA00011233"/>
    </source>
</evidence>
<dbReference type="AlphaFoldDB" id="A0A918FCN7"/>
<evidence type="ECO:0000256" key="6">
    <source>
        <dbReference type="SAM" id="MobiDB-lite"/>
    </source>
</evidence>
<comment type="subunit">
    <text evidence="3">Homotrimer.</text>
</comment>
<evidence type="ECO:0000313" key="7">
    <source>
        <dbReference type="EMBL" id="GGR31039.1"/>
    </source>
</evidence>
<accession>A0A918FCN7</accession>
<dbReference type="Pfam" id="PF01081">
    <property type="entry name" value="Aldolase"/>
    <property type="match status" value="1"/>
</dbReference>
<dbReference type="CDD" id="cd00452">
    <property type="entry name" value="KDPG_aldolase"/>
    <property type="match status" value="1"/>
</dbReference>
<evidence type="ECO:0000256" key="4">
    <source>
        <dbReference type="ARBA" id="ARBA00023239"/>
    </source>
</evidence>
<protein>
    <submittedName>
        <fullName evidence="7">2-keto-3-deoxy-phosphogluconate aldolase</fullName>
    </submittedName>
</protein>
<keyword evidence="4" id="KW-0456">Lyase</keyword>
<comment type="pathway">
    <text evidence="1">Carbohydrate acid metabolism.</text>
</comment>
<dbReference type="GO" id="GO:0016829">
    <property type="term" value="F:lyase activity"/>
    <property type="evidence" value="ECO:0007669"/>
    <property type="project" value="UniProtKB-KW"/>
</dbReference>
<evidence type="ECO:0000313" key="8">
    <source>
        <dbReference type="Proteomes" id="UP000658320"/>
    </source>
</evidence>
<reference evidence="7" key="1">
    <citation type="journal article" date="2014" name="Int. J. Syst. Evol. Microbiol.">
        <title>Complete genome sequence of Corynebacterium casei LMG S-19264T (=DSM 44701T), isolated from a smear-ripened cheese.</title>
        <authorList>
            <consortium name="US DOE Joint Genome Institute (JGI-PGF)"/>
            <person name="Walter F."/>
            <person name="Albersmeier A."/>
            <person name="Kalinowski J."/>
            <person name="Ruckert C."/>
        </authorList>
    </citation>
    <scope>NUCLEOTIDE SEQUENCE</scope>
    <source>
        <strain evidence="7">JCM 4346</strain>
    </source>
</reference>
<feature type="compositionally biased region" description="Polar residues" evidence="6">
    <location>
        <begin position="1"/>
        <end position="11"/>
    </location>
</feature>
<dbReference type="InterPro" id="IPR031338">
    <property type="entry name" value="KDPG/KHG_AS_2"/>
</dbReference>
<evidence type="ECO:0000256" key="5">
    <source>
        <dbReference type="ARBA" id="ARBA00023277"/>
    </source>
</evidence>
<evidence type="ECO:0000256" key="1">
    <source>
        <dbReference type="ARBA" id="ARBA00004761"/>
    </source>
</evidence>
<comment type="similarity">
    <text evidence="2">Belongs to the KHG/KDPG aldolase family.</text>
</comment>
<proteinExistence type="inferred from homology"/>
<keyword evidence="8" id="KW-1185">Reference proteome</keyword>
<reference evidence="7" key="2">
    <citation type="submission" date="2020-09" db="EMBL/GenBank/DDBJ databases">
        <authorList>
            <person name="Sun Q."/>
            <person name="Ohkuma M."/>
        </authorList>
    </citation>
    <scope>NUCLEOTIDE SEQUENCE</scope>
    <source>
        <strain evidence="7">JCM 4346</strain>
    </source>
</reference>
<dbReference type="SUPFAM" id="SSF51569">
    <property type="entry name" value="Aldolase"/>
    <property type="match status" value="1"/>
</dbReference>
<dbReference type="InterPro" id="IPR013785">
    <property type="entry name" value="Aldolase_TIM"/>
</dbReference>